<dbReference type="Pfam" id="PF03852">
    <property type="entry name" value="Vsr"/>
    <property type="match status" value="1"/>
</dbReference>
<evidence type="ECO:0000256" key="2">
    <source>
        <dbReference type="ARBA" id="ARBA00022759"/>
    </source>
</evidence>
<reference evidence="8" key="1">
    <citation type="submission" date="2018-02" db="EMBL/GenBank/DDBJ databases">
        <authorList>
            <person name="O'Hara-Hanley K."/>
            <person name="Soby S."/>
        </authorList>
    </citation>
    <scope>NUCLEOTIDE SEQUENCE [LARGE SCALE GENOMIC DNA]</scope>
    <source>
        <strain evidence="8">MWU14-2602</strain>
    </source>
</reference>
<sequence>MSTTSKYRSDYANVTPETRVRMQAVRRRDTHPEIRVRRALHRLGYRFRLHRKDLPGTPDIVLPGHRKIIFVHGCFWHGHADCKRARLPKNNAEIWRTKVRDNQARDDRNIVALRQLGWNVMIIWECETSDPSFLSERLQNFMRTK</sequence>
<dbReference type="SUPFAM" id="SSF52980">
    <property type="entry name" value="Restriction endonuclease-like"/>
    <property type="match status" value="1"/>
</dbReference>
<dbReference type="OrthoDB" id="9801520at2"/>
<dbReference type="REBASE" id="261559">
    <property type="entry name" value="V.Csp2602ORF10825P"/>
</dbReference>
<dbReference type="Proteomes" id="UP000237082">
    <property type="component" value="Unassembled WGS sequence"/>
</dbReference>
<evidence type="ECO:0000313" key="7">
    <source>
        <dbReference type="EMBL" id="POZ61976.1"/>
    </source>
</evidence>
<dbReference type="InterPro" id="IPR011335">
    <property type="entry name" value="Restrct_endonuc-II-like"/>
</dbReference>
<dbReference type="GO" id="GO:0004519">
    <property type="term" value="F:endonuclease activity"/>
    <property type="evidence" value="ECO:0007669"/>
    <property type="project" value="UniProtKB-KW"/>
</dbReference>
<dbReference type="InterPro" id="IPR004603">
    <property type="entry name" value="DNA_mismatch_endonuc_vsr"/>
</dbReference>
<keyword evidence="5 6" id="KW-0234">DNA repair</keyword>
<proteinExistence type="inferred from homology"/>
<organism evidence="7 8">
    <name type="scientific">Chromobacterium alticapitis</name>
    <dbReference type="NCBI Taxonomy" id="2073169"/>
    <lineage>
        <taxon>Bacteria</taxon>
        <taxon>Pseudomonadati</taxon>
        <taxon>Pseudomonadota</taxon>
        <taxon>Betaproteobacteria</taxon>
        <taxon>Neisseriales</taxon>
        <taxon>Chromobacteriaceae</taxon>
        <taxon>Chromobacterium</taxon>
    </lineage>
</organism>
<accession>A0A2S5DFX5</accession>
<evidence type="ECO:0000256" key="4">
    <source>
        <dbReference type="ARBA" id="ARBA00022801"/>
    </source>
</evidence>
<name>A0A2S5DFX5_9NEIS</name>
<dbReference type="EC" id="3.1.-.-" evidence="6"/>
<dbReference type="NCBIfam" id="TIGR00632">
    <property type="entry name" value="vsr"/>
    <property type="match status" value="1"/>
</dbReference>
<evidence type="ECO:0000313" key="8">
    <source>
        <dbReference type="Proteomes" id="UP000237082"/>
    </source>
</evidence>
<dbReference type="GO" id="GO:0006298">
    <property type="term" value="P:mismatch repair"/>
    <property type="evidence" value="ECO:0007669"/>
    <property type="project" value="UniProtKB-UniRule"/>
</dbReference>
<gene>
    <name evidence="7" type="ORF">C2I19_10815</name>
</gene>
<evidence type="ECO:0000256" key="6">
    <source>
        <dbReference type="PIRNR" id="PIRNR018267"/>
    </source>
</evidence>
<dbReference type="EMBL" id="PQWB01000041">
    <property type="protein sequence ID" value="POZ61976.1"/>
    <property type="molecule type" value="Genomic_DNA"/>
</dbReference>
<comment type="function">
    <text evidence="6">May nick specific sequences that contain T:G mispairs resulting from m5C-deamination.</text>
</comment>
<comment type="similarity">
    <text evidence="6">Belongs to the vsr family.</text>
</comment>
<dbReference type="PIRSF" id="PIRSF018267">
    <property type="entry name" value="VSR_endonuc"/>
    <property type="match status" value="1"/>
</dbReference>
<comment type="caution">
    <text evidence="7">The sequence shown here is derived from an EMBL/GenBank/DDBJ whole genome shotgun (WGS) entry which is preliminary data.</text>
</comment>
<dbReference type="CDD" id="cd00221">
    <property type="entry name" value="Vsr"/>
    <property type="match status" value="1"/>
</dbReference>
<keyword evidence="4 6" id="KW-0378">Hydrolase</keyword>
<dbReference type="RefSeq" id="WP_103902707.1">
    <property type="nucleotide sequence ID" value="NZ_PQWB01000041.1"/>
</dbReference>
<evidence type="ECO:0000256" key="1">
    <source>
        <dbReference type="ARBA" id="ARBA00022722"/>
    </source>
</evidence>
<evidence type="ECO:0000256" key="5">
    <source>
        <dbReference type="ARBA" id="ARBA00023204"/>
    </source>
</evidence>
<dbReference type="AlphaFoldDB" id="A0A2S5DFX5"/>
<keyword evidence="1 6" id="KW-0540">Nuclease</keyword>
<keyword evidence="8" id="KW-1185">Reference proteome</keyword>
<evidence type="ECO:0000256" key="3">
    <source>
        <dbReference type="ARBA" id="ARBA00022763"/>
    </source>
</evidence>
<dbReference type="Gene3D" id="3.40.960.10">
    <property type="entry name" value="VSR Endonuclease"/>
    <property type="match status" value="1"/>
</dbReference>
<dbReference type="GO" id="GO:0016787">
    <property type="term" value="F:hydrolase activity"/>
    <property type="evidence" value="ECO:0007669"/>
    <property type="project" value="UniProtKB-KW"/>
</dbReference>
<keyword evidence="3 6" id="KW-0227">DNA damage</keyword>
<protein>
    <recommendedName>
        <fullName evidence="6">Very short patch repair endonuclease</fullName>
        <ecNumber evidence="6">3.1.-.-</ecNumber>
    </recommendedName>
</protein>
<keyword evidence="2 6" id="KW-0255">Endonuclease</keyword>